<dbReference type="Proteomes" id="UP001597119">
    <property type="component" value="Unassembled WGS sequence"/>
</dbReference>
<evidence type="ECO:0000259" key="5">
    <source>
        <dbReference type="PROSITE" id="PS51841"/>
    </source>
</evidence>
<keyword evidence="1" id="KW-0540">Nuclease</keyword>
<proteinExistence type="predicted"/>
<evidence type="ECO:0000259" key="4">
    <source>
        <dbReference type="PROSITE" id="PS50830"/>
    </source>
</evidence>
<dbReference type="PROSITE" id="PS51841">
    <property type="entry name" value="LTD"/>
    <property type="match status" value="1"/>
</dbReference>
<dbReference type="Pfam" id="PF00565">
    <property type="entry name" value="SNase"/>
    <property type="match status" value="1"/>
</dbReference>
<dbReference type="InterPro" id="IPR036415">
    <property type="entry name" value="Lamin_tail_dom_sf"/>
</dbReference>
<dbReference type="InterPro" id="IPR002071">
    <property type="entry name" value="Thermonucl_AS"/>
</dbReference>
<feature type="domain" description="TNase-like" evidence="4">
    <location>
        <begin position="36"/>
        <end position="183"/>
    </location>
</feature>
<reference evidence="6 7" key="1">
    <citation type="journal article" date="2019" name="Int. J. Syst. Evol. Microbiol.">
        <title>The Global Catalogue of Microorganisms (GCM) 10K type strain sequencing project: providing services to taxonomists for standard genome sequencing and annotation.</title>
        <authorList>
            <consortium name="The Broad Institute Genomics Platform"/>
            <consortium name="The Broad Institute Genome Sequencing Center for Infectious Disease"/>
            <person name="Wu L."/>
            <person name="Ma J."/>
        </authorList>
    </citation>
    <scope>NUCLEOTIDE SEQUENCE [LARGE SCALE GENOMIC DNA]</scope>
    <source>
        <strain evidence="6 7">CGMCC 1.12125</strain>
    </source>
</reference>
<dbReference type="EMBL" id="JBHUDJ010000002">
    <property type="protein sequence ID" value="MFD1586187.1"/>
    <property type="molecule type" value="Genomic_DNA"/>
</dbReference>
<dbReference type="PANTHER" id="PTHR12302:SF3">
    <property type="entry name" value="SERINE_THREONINE-PROTEIN KINASE 31"/>
    <property type="match status" value="1"/>
</dbReference>
<dbReference type="Gene3D" id="2.60.40.1260">
    <property type="entry name" value="Lamin Tail domain"/>
    <property type="match status" value="1"/>
</dbReference>
<dbReference type="PROSITE" id="PS01123">
    <property type="entry name" value="TNASE_1"/>
    <property type="match status" value="1"/>
</dbReference>
<dbReference type="AlphaFoldDB" id="A0ABD6C7E1"/>
<keyword evidence="3" id="KW-0378">Hydrolase</keyword>
<dbReference type="PANTHER" id="PTHR12302">
    <property type="entry name" value="EBNA2 BINDING PROTEIN P100"/>
    <property type="match status" value="1"/>
</dbReference>
<dbReference type="Pfam" id="PF00932">
    <property type="entry name" value="LTD"/>
    <property type="match status" value="1"/>
</dbReference>
<sequence>MVRGSVVAIAALVVLSGCTGFVPSDEPATTSAVLGETHVVTVTSVVDGDTIKVRFSNGTLDTVRLLGVDTPETQSATSPDEFEGVPETDAGRACLREAGHDATRFMTRRLLGETVRISTDGIADARGYYGRLLAYVSHEGTNVNYRLVASGRARVYDSTFSKSDRFYAAERRAQANGTGVWTCADDPSVAADGGDGGLVVAEIHADADGDDRENLADEYVVLANRGESTLDLSGWSISDESGATYTFSDGTELPPDTALTLRTGAGTDTSGEYYWGSARPVWNNAGDTVTIRAANGTVMTQRTYG</sequence>
<dbReference type="PROSITE" id="PS50830">
    <property type="entry name" value="TNASE_3"/>
    <property type="match status" value="1"/>
</dbReference>
<evidence type="ECO:0000313" key="6">
    <source>
        <dbReference type="EMBL" id="MFD1586187.1"/>
    </source>
</evidence>
<organism evidence="6 7">
    <name type="scientific">Halorientalis brevis</name>
    <dbReference type="NCBI Taxonomy" id="1126241"/>
    <lineage>
        <taxon>Archaea</taxon>
        <taxon>Methanobacteriati</taxon>
        <taxon>Methanobacteriota</taxon>
        <taxon>Stenosarchaea group</taxon>
        <taxon>Halobacteria</taxon>
        <taxon>Halobacteriales</taxon>
        <taxon>Haloarculaceae</taxon>
        <taxon>Halorientalis</taxon>
    </lineage>
</organism>
<evidence type="ECO:0000256" key="1">
    <source>
        <dbReference type="ARBA" id="ARBA00022722"/>
    </source>
</evidence>
<evidence type="ECO:0000256" key="2">
    <source>
        <dbReference type="ARBA" id="ARBA00022759"/>
    </source>
</evidence>
<dbReference type="SUPFAM" id="SSF50199">
    <property type="entry name" value="Staphylococcal nuclease"/>
    <property type="match status" value="1"/>
</dbReference>
<dbReference type="RefSeq" id="WP_247376399.1">
    <property type="nucleotide sequence ID" value="NZ_JALLGV010000002.1"/>
</dbReference>
<protein>
    <submittedName>
        <fullName evidence="6">Lamin tail domain-containing protein</fullName>
    </submittedName>
</protein>
<gene>
    <name evidence="6" type="ORF">ACFR9U_04280</name>
</gene>
<dbReference type="PROSITE" id="PS51257">
    <property type="entry name" value="PROKAR_LIPOPROTEIN"/>
    <property type="match status" value="1"/>
</dbReference>
<keyword evidence="7" id="KW-1185">Reference proteome</keyword>
<name>A0ABD6C7E1_9EURY</name>
<dbReference type="SUPFAM" id="SSF74853">
    <property type="entry name" value="Lamin A/C globular tail domain"/>
    <property type="match status" value="1"/>
</dbReference>
<dbReference type="InterPro" id="IPR035437">
    <property type="entry name" value="SNase_OB-fold_sf"/>
</dbReference>
<feature type="domain" description="LTD" evidence="5">
    <location>
        <begin position="186"/>
        <end position="305"/>
    </location>
</feature>
<comment type="caution">
    <text evidence="6">The sequence shown here is derived from an EMBL/GenBank/DDBJ whole genome shotgun (WGS) entry which is preliminary data.</text>
</comment>
<dbReference type="Gene3D" id="2.40.50.90">
    <property type="match status" value="1"/>
</dbReference>
<evidence type="ECO:0000256" key="3">
    <source>
        <dbReference type="ARBA" id="ARBA00022801"/>
    </source>
</evidence>
<dbReference type="GO" id="GO:0016787">
    <property type="term" value="F:hydrolase activity"/>
    <property type="evidence" value="ECO:0007669"/>
    <property type="project" value="UniProtKB-KW"/>
</dbReference>
<dbReference type="GO" id="GO:0004519">
    <property type="term" value="F:endonuclease activity"/>
    <property type="evidence" value="ECO:0007669"/>
    <property type="project" value="UniProtKB-KW"/>
</dbReference>
<accession>A0ABD6C7E1</accession>
<evidence type="ECO:0000313" key="7">
    <source>
        <dbReference type="Proteomes" id="UP001597119"/>
    </source>
</evidence>
<dbReference type="InterPro" id="IPR016071">
    <property type="entry name" value="Staphylococal_nuclease_OB-fold"/>
</dbReference>
<keyword evidence="2" id="KW-0255">Endonuclease</keyword>
<dbReference type="InterPro" id="IPR001322">
    <property type="entry name" value="Lamin_tail_dom"/>
</dbReference>
<dbReference type="SMART" id="SM00318">
    <property type="entry name" value="SNc"/>
    <property type="match status" value="1"/>
</dbReference>